<sequence>MVCSSTFPIPSPPLPHPFFPPKPKAKALFRAPRASLSDPLVLQIAETLEDSTSHLPTSPALQRLRDSSSQSLLSSSSWPSRKDEAFRFTDTSFIKNSLIQPIPLDPPQFPLPIHAQFPNCLALVNGRIAGSASPTSGLPQGVYVGSVLGIPSEGIAKRVSEFLGEFRGGDLFWSLNGIGAPDVAVVYVPEGCRVETPLHLSFLCGVSGGFGEGVMPVANPRVVVVVERGGEVGIVEEHGGGGDDECYWANSAVEILVSEGAKVTHCYVQQESANAAHIKWTVVRQESSSVYNLVEIGTGGKLSRHNLHVQQVGPDTATELSTFHLCLRDQTQDLHSRLVLDHPRGYSKQLHKCIVAHEAGQAVFDGNVRVNRFAQETDAGQLTRTLLLEPKASVNVKPNLQIVADNVKCTHGAAISNLEKDLLFYFQARGLDLETARSALVFSFGAEVIEKLPYASLRKNVETRIKNLIRSFDSQRKKVTPVLE</sequence>
<evidence type="ECO:0000259" key="1">
    <source>
        <dbReference type="Pfam" id="PF01458"/>
    </source>
</evidence>
<accession>A0AAP0ED92</accession>
<dbReference type="EMBL" id="JBBNAE010000010">
    <property type="protein sequence ID" value="KAK9091181.1"/>
    <property type="molecule type" value="Genomic_DNA"/>
</dbReference>
<organism evidence="3 4">
    <name type="scientific">Stephania japonica</name>
    <dbReference type="NCBI Taxonomy" id="461633"/>
    <lineage>
        <taxon>Eukaryota</taxon>
        <taxon>Viridiplantae</taxon>
        <taxon>Streptophyta</taxon>
        <taxon>Embryophyta</taxon>
        <taxon>Tracheophyta</taxon>
        <taxon>Spermatophyta</taxon>
        <taxon>Magnoliopsida</taxon>
        <taxon>Ranunculales</taxon>
        <taxon>Menispermaceae</taxon>
        <taxon>Menispermoideae</taxon>
        <taxon>Cissampelideae</taxon>
        <taxon>Stephania</taxon>
    </lineage>
</organism>
<evidence type="ECO:0000313" key="3">
    <source>
        <dbReference type="EMBL" id="KAK9091181.1"/>
    </source>
</evidence>
<evidence type="ECO:0000259" key="2">
    <source>
        <dbReference type="Pfam" id="PF19295"/>
    </source>
</evidence>
<proteinExistence type="predicted"/>
<dbReference type="GO" id="GO:0016226">
    <property type="term" value="P:iron-sulfur cluster assembly"/>
    <property type="evidence" value="ECO:0007669"/>
    <property type="project" value="InterPro"/>
</dbReference>
<dbReference type="InterPro" id="IPR011542">
    <property type="entry name" value="SUF_FeS_clus_asmbl_SufD"/>
</dbReference>
<evidence type="ECO:0000313" key="4">
    <source>
        <dbReference type="Proteomes" id="UP001417504"/>
    </source>
</evidence>
<keyword evidence="4" id="KW-1185">Reference proteome</keyword>
<dbReference type="InterPro" id="IPR045595">
    <property type="entry name" value="SufBD_N"/>
</dbReference>
<feature type="domain" description="SUF system FeS cluster assembly SufBD N-terminal" evidence="2">
    <location>
        <begin position="58"/>
        <end position="199"/>
    </location>
</feature>
<dbReference type="SUPFAM" id="SSF101960">
    <property type="entry name" value="Stabilizer of iron transporter SufD"/>
    <property type="match status" value="1"/>
</dbReference>
<dbReference type="Pfam" id="PF19295">
    <property type="entry name" value="SufBD_N"/>
    <property type="match status" value="1"/>
</dbReference>
<name>A0AAP0ED92_9MAGN</name>
<dbReference type="Pfam" id="PF01458">
    <property type="entry name" value="SUFBD_core"/>
    <property type="match status" value="1"/>
</dbReference>
<reference evidence="3 4" key="1">
    <citation type="submission" date="2024-01" db="EMBL/GenBank/DDBJ databases">
        <title>Genome assemblies of Stephania.</title>
        <authorList>
            <person name="Yang L."/>
        </authorList>
    </citation>
    <scope>NUCLEOTIDE SEQUENCE [LARGE SCALE GENOMIC DNA]</scope>
    <source>
        <strain evidence="3">QJT</strain>
        <tissue evidence="3">Leaf</tissue>
    </source>
</reference>
<dbReference type="InterPro" id="IPR037284">
    <property type="entry name" value="SUF_FeS_clus_asmbl_SufBD_sf"/>
</dbReference>
<dbReference type="NCBIfam" id="TIGR01981">
    <property type="entry name" value="sufD"/>
    <property type="match status" value="1"/>
</dbReference>
<feature type="domain" description="SUF system FeS cluster assembly SufBD core" evidence="1">
    <location>
        <begin position="217"/>
        <end position="444"/>
    </location>
</feature>
<dbReference type="Proteomes" id="UP001417504">
    <property type="component" value="Unassembled WGS sequence"/>
</dbReference>
<dbReference type="InterPro" id="IPR000825">
    <property type="entry name" value="SUF_FeS_clus_asmbl_SufBD_core"/>
</dbReference>
<dbReference type="InterPro" id="IPR055346">
    <property type="entry name" value="Fe-S_cluster_assembly_SufBD"/>
</dbReference>
<evidence type="ECO:0008006" key="5">
    <source>
        <dbReference type="Google" id="ProtNLM"/>
    </source>
</evidence>
<dbReference type="AlphaFoldDB" id="A0AAP0ED92"/>
<comment type="caution">
    <text evidence="3">The sequence shown here is derived from an EMBL/GenBank/DDBJ whole genome shotgun (WGS) entry which is preliminary data.</text>
</comment>
<gene>
    <name evidence="3" type="ORF">Sjap_024358</name>
</gene>
<dbReference type="PANTHER" id="PTHR43575:SF1">
    <property type="entry name" value="PROTEIN ABCI7, CHLOROPLASTIC"/>
    <property type="match status" value="1"/>
</dbReference>
<protein>
    <recommendedName>
        <fullName evidence="5">Protein ABCI7, chloroplastic</fullName>
    </recommendedName>
</protein>
<dbReference type="PANTHER" id="PTHR43575">
    <property type="entry name" value="PROTEIN ABCI7, CHLOROPLASTIC"/>
    <property type="match status" value="1"/>
</dbReference>